<organism evidence="3">
    <name type="scientific">hydrothermal vent metagenome</name>
    <dbReference type="NCBI Taxonomy" id="652676"/>
    <lineage>
        <taxon>unclassified sequences</taxon>
        <taxon>metagenomes</taxon>
        <taxon>ecological metagenomes</taxon>
    </lineage>
</organism>
<name>A0A1W1BJE6_9ZZZZ</name>
<keyword evidence="2" id="KW-1133">Transmembrane helix</keyword>
<sequence length="110" mass="12855">MEYIYYMSTYLILLNIVTTYRLLKAEDYEVTQKTIQFILLWTIPFLGVLIVTFFLNQEPIILSEKMQKYKIILKVLLFPWLIKIKSNENKDIGNSDAGYQSDFALTSGGD</sequence>
<evidence type="ECO:0000256" key="2">
    <source>
        <dbReference type="SAM" id="Phobius"/>
    </source>
</evidence>
<keyword evidence="2" id="KW-0472">Membrane</keyword>
<protein>
    <submittedName>
        <fullName evidence="3">Uncharacterized protein</fullName>
    </submittedName>
</protein>
<feature type="region of interest" description="Disordered" evidence="1">
    <location>
        <begin position="89"/>
        <end position="110"/>
    </location>
</feature>
<accession>A0A1W1BJE6</accession>
<gene>
    <name evidence="3" type="ORF">MNB_SM-4-387</name>
</gene>
<evidence type="ECO:0000313" key="3">
    <source>
        <dbReference type="EMBL" id="SFV53684.1"/>
    </source>
</evidence>
<dbReference type="AlphaFoldDB" id="A0A1W1BJE6"/>
<dbReference type="EMBL" id="FPHF01000026">
    <property type="protein sequence ID" value="SFV53684.1"/>
    <property type="molecule type" value="Genomic_DNA"/>
</dbReference>
<feature type="transmembrane region" description="Helical" evidence="2">
    <location>
        <begin position="35"/>
        <end position="55"/>
    </location>
</feature>
<proteinExistence type="predicted"/>
<keyword evidence="2" id="KW-0812">Transmembrane</keyword>
<feature type="transmembrane region" description="Helical" evidence="2">
    <location>
        <begin position="6"/>
        <end position="23"/>
    </location>
</feature>
<reference evidence="3" key="1">
    <citation type="submission" date="2016-10" db="EMBL/GenBank/DDBJ databases">
        <authorList>
            <person name="de Groot N.N."/>
        </authorList>
    </citation>
    <scope>NUCLEOTIDE SEQUENCE</scope>
</reference>
<evidence type="ECO:0000256" key="1">
    <source>
        <dbReference type="SAM" id="MobiDB-lite"/>
    </source>
</evidence>